<gene>
    <name evidence="1" type="ORF">E4P82_00025</name>
</gene>
<evidence type="ECO:0000313" key="1">
    <source>
        <dbReference type="EMBL" id="NMQ17730.1"/>
    </source>
</evidence>
<evidence type="ECO:0000313" key="2">
    <source>
        <dbReference type="Proteomes" id="UP000760480"/>
    </source>
</evidence>
<keyword evidence="2" id="KW-1185">Reference proteome</keyword>
<proteinExistence type="predicted"/>
<dbReference type="EMBL" id="SPMZ01000001">
    <property type="protein sequence ID" value="NMQ17730.1"/>
    <property type="molecule type" value="Genomic_DNA"/>
</dbReference>
<protein>
    <submittedName>
        <fullName evidence="1">Uncharacterized protein</fullName>
    </submittedName>
</protein>
<comment type="caution">
    <text evidence="1">The sequence shown here is derived from an EMBL/GenBank/DDBJ whole genome shotgun (WGS) entry which is preliminary data.</text>
</comment>
<name>A0ABX1TIN1_9GAMM</name>
<reference evidence="1 2" key="1">
    <citation type="submission" date="2019-03" db="EMBL/GenBank/DDBJ databases">
        <title>Metabolic reconstructions from genomes of highly enriched 'Candidatus Accumulibacter' and 'Candidatus Competibacter' bioreactor populations.</title>
        <authorList>
            <person name="Annavajhala M.K."/>
            <person name="Welles L."/>
            <person name="Abbas B."/>
            <person name="Sorokin D."/>
            <person name="Park H."/>
            <person name="Van Loosdrecht M."/>
            <person name="Chandran K."/>
        </authorList>
    </citation>
    <scope>NUCLEOTIDE SEQUENCE [LARGE SCALE GENOMIC DNA]</scope>
    <source>
        <strain evidence="1 2">SBR_G</strain>
    </source>
</reference>
<dbReference type="Proteomes" id="UP000760480">
    <property type="component" value="Unassembled WGS sequence"/>
</dbReference>
<sequence>MKGRAGDGWLVAPGWIEWDVDPVTAEVHRESPKQHWSQRLIDKNYDLVFPLTHIPLGRLRRDCPKWRSDRRYRALGILAYFLFGSEEWFKKQGQNFLDLLSVPHIHALMPRPELWLKPFDDWTETDWNTCGLSALWDIESGVVYWAEGAHHADEMKQVGKPIEQFIGSKK</sequence>
<dbReference type="RefSeq" id="WP_169246990.1">
    <property type="nucleotide sequence ID" value="NZ_SPMZ01000001.1"/>
</dbReference>
<accession>A0ABX1TIN1</accession>
<organism evidence="1 2">
    <name type="scientific">Candidatus Competibacter phosphatis</name>
    <dbReference type="NCBI Taxonomy" id="221280"/>
    <lineage>
        <taxon>Bacteria</taxon>
        <taxon>Pseudomonadati</taxon>
        <taxon>Pseudomonadota</taxon>
        <taxon>Gammaproteobacteria</taxon>
        <taxon>Candidatus Competibacteraceae</taxon>
        <taxon>Candidatus Competibacter</taxon>
    </lineage>
</organism>